<feature type="transmembrane region" description="Helical" evidence="5">
    <location>
        <begin position="78"/>
        <end position="96"/>
    </location>
</feature>
<name>A0ABS1EUM7_9CLOT</name>
<protein>
    <submittedName>
        <fullName evidence="7">O-antigen ligase family protein</fullName>
    </submittedName>
</protein>
<accession>A0ABS1EUM7</accession>
<keyword evidence="7" id="KW-0436">Ligase</keyword>
<evidence type="ECO:0000256" key="3">
    <source>
        <dbReference type="ARBA" id="ARBA00022989"/>
    </source>
</evidence>
<dbReference type="EMBL" id="JAENHN010000055">
    <property type="protein sequence ID" value="MBK1813062.1"/>
    <property type="molecule type" value="Genomic_DNA"/>
</dbReference>
<evidence type="ECO:0000256" key="2">
    <source>
        <dbReference type="ARBA" id="ARBA00022692"/>
    </source>
</evidence>
<reference evidence="8" key="1">
    <citation type="submission" date="2021-01" db="EMBL/GenBank/DDBJ databases">
        <title>Genome public.</title>
        <authorList>
            <person name="Liu C."/>
            <person name="Sun Q."/>
        </authorList>
    </citation>
    <scope>NUCLEOTIDE SEQUENCE [LARGE SCALE GENOMIC DNA]</scope>
    <source>
        <strain evidence="8">YIM B02505</strain>
    </source>
</reference>
<evidence type="ECO:0000313" key="8">
    <source>
        <dbReference type="Proteomes" id="UP000596739"/>
    </source>
</evidence>
<comment type="subcellular location">
    <subcellularLocation>
        <location evidence="1">Membrane</location>
        <topology evidence="1">Multi-pass membrane protein</topology>
    </subcellularLocation>
</comment>
<proteinExistence type="predicted"/>
<dbReference type="Pfam" id="PF04932">
    <property type="entry name" value="Wzy_C"/>
    <property type="match status" value="1"/>
</dbReference>
<keyword evidence="2 5" id="KW-0812">Transmembrane</keyword>
<feature type="domain" description="O-antigen ligase-related" evidence="6">
    <location>
        <begin position="43"/>
        <end position="186"/>
    </location>
</feature>
<keyword evidence="4 5" id="KW-0472">Membrane</keyword>
<evidence type="ECO:0000259" key="6">
    <source>
        <dbReference type="Pfam" id="PF04932"/>
    </source>
</evidence>
<dbReference type="GO" id="GO:0016874">
    <property type="term" value="F:ligase activity"/>
    <property type="evidence" value="ECO:0007669"/>
    <property type="project" value="UniProtKB-KW"/>
</dbReference>
<feature type="transmembrane region" description="Helical" evidence="5">
    <location>
        <begin position="12"/>
        <end position="29"/>
    </location>
</feature>
<dbReference type="PANTHER" id="PTHR37422">
    <property type="entry name" value="TEICHURONIC ACID BIOSYNTHESIS PROTEIN TUAE"/>
    <property type="match status" value="1"/>
</dbReference>
<organism evidence="7 8">
    <name type="scientific">Clostridium yunnanense</name>
    <dbReference type="NCBI Taxonomy" id="2800325"/>
    <lineage>
        <taxon>Bacteria</taxon>
        <taxon>Bacillati</taxon>
        <taxon>Bacillota</taxon>
        <taxon>Clostridia</taxon>
        <taxon>Eubacteriales</taxon>
        <taxon>Clostridiaceae</taxon>
        <taxon>Clostridium</taxon>
    </lineage>
</organism>
<evidence type="ECO:0000313" key="7">
    <source>
        <dbReference type="EMBL" id="MBK1813062.1"/>
    </source>
</evidence>
<gene>
    <name evidence="7" type="ORF">JHL18_20790</name>
</gene>
<dbReference type="Proteomes" id="UP000596739">
    <property type="component" value="Unassembled WGS sequence"/>
</dbReference>
<feature type="transmembrane region" description="Helical" evidence="5">
    <location>
        <begin position="41"/>
        <end position="66"/>
    </location>
</feature>
<evidence type="ECO:0000256" key="4">
    <source>
        <dbReference type="ARBA" id="ARBA00023136"/>
    </source>
</evidence>
<keyword evidence="8" id="KW-1185">Reference proteome</keyword>
<dbReference type="InterPro" id="IPR007016">
    <property type="entry name" value="O-antigen_ligase-rel_domated"/>
</dbReference>
<dbReference type="InterPro" id="IPR051533">
    <property type="entry name" value="WaaL-like"/>
</dbReference>
<dbReference type="PANTHER" id="PTHR37422:SF21">
    <property type="entry name" value="EXOQ-LIKE PROTEIN"/>
    <property type="match status" value="1"/>
</dbReference>
<feature type="transmembrane region" description="Helical" evidence="5">
    <location>
        <begin position="219"/>
        <end position="236"/>
    </location>
</feature>
<comment type="caution">
    <text evidence="7">The sequence shown here is derived from an EMBL/GenBank/DDBJ whole genome shotgun (WGS) entry which is preliminary data.</text>
</comment>
<sequence length="249" mass="28312">MRFGNIRFSGIFCWPNAFAYSSGSLYIMLDKFKTLRKLRFWLLPLIFLSGNRTVMIALLLLEFLTVISDKGKSTIRRILVIILGVLLLVFTSKSYFYDLAISINSEILAYSSDNYRISVLKQSFEIFKEHWLFGIGLDRFSALAVSIKNADYLVNNHLANLNIILATSDTFYTIICEVGTLGIVLWSLGIYRIFKLNKIIIGKFVLFILIVGYSDSNPLSNYYTIISYLIIIISVIKDSIKLSNVGESS</sequence>
<keyword evidence="3 5" id="KW-1133">Transmembrane helix</keyword>
<feature type="transmembrane region" description="Helical" evidence="5">
    <location>
        <begin position="170"/>
        <end position="189"/>
    </location>
</feature>
<evidence type="ECO:0000256" key="1">
    <source>
        <dbReference type="ARBA" id="ARBA00004141"/>
    </source>
</evidence>
<feature type="transmembrane region" description="Helical" evidence="5">
    <location>
        <begin position="196"/>
        <end position="213"/>
    </location>
</feature>
<evidence type="ECO:0000256" key="5">
    <source>
        <dbReference type="SAM" id="Phobius"/>
    </source>
</evidence>